<dbReference type="InterPro" id="IPR032599">
    <property type="entry name" value="YcdB/YcdC_rep_domain"/>
</dbReference>
<reference evidence="2 3" key="1">
    <citation type="submission" date="2016-11" db="EMBL/GenBank/DDBJ databases">
        <authorList>
            <person name="Jaros S."/>
            <person name="Januszkiewicz K."/>
            <person name="Wedrychowicz H."/>
        </authorList>
    </citation>
    <scope>NUCLEOTIDE SEQUENCE [LARGE SCALE GENOMIC DNA]</scope>
    <source>
        <strain evidence="2 3">NF2</strain>
    </source>
</reference>
<dbReference type="AlphaFoldDB" id="A0A220MSA5"/>
<accession>A0A220MSA5</accession>
<organism evidence="2 3">
    <name type="scientific">Brevibacillus formosus</name>
    <dbReference type="NCBI Taxonomy" id="54913"/>
    <lineage>
        <taxon>Bacteria</taxon>
        <taxon>Bacillati</taxon>
        <taxon>Bacillota</taxon>
        <taxon>Bacilli</taxon>
        <taxon>Bacillales</taxon>
        <taxon>Paenibacillaceae</taxon>
        <taxon>Brevibacillus</taxon>
    </lineage>
</organism>
<sequence length="195" mass="22410">MNKLIPEVKEQDYSKALQSALQLLRVPEGYQLKSAQEHKQNQNVVWVFRYEKISGDNNGLGGEHFSFVVEKNTYKILGVTWMDQRLAAGELPSKEETKAFAKTFLSKAQPGLFEKLENLWIDNHDETIVVTKGDKRETVTISGMKYKCYLPEENNYVWVIVGPGGQIITFEQGIIWSNGRVTEKWLHDSWVEESI</sequence>
<dbReference type="EMBL" id="CP018145">
    <property type="protein sequence ID" value="ASJ57609.1"/>
    <property type="molecule type" value="Genomic_DNA"/>
</dbReference>
<dbReference type="Pfam" id="PF16244">
    <property type="entry name" value="DUF4901"/>
    <property type="match status" value="1"/>
</dbReference>
<dbReference type="RefSeq" id="WP_088910995.1">
    <property type="nucleotide sequence ID" value="NZ_CP018145.1"/>
</dbReference>
<feature type="domain" description="YcdB/YcdC repeated" evidence="1">
    <location>
        <begin position="15"/>
        <end position="171"/>
    </location>
</feature>
<proteinExistence type="predicted"/>
<protein>
    <recommendedName>
        <fullName evidence="1">YcdB/YcdC repeated domain-containing protein</fullName>
    </recommendedName>
</protein>
<evidence type="ECO:0000313" key="3">
    <source>
        <dbReference type="Proteomes" id="UP000197781"/>
    </source>
</evidence>
<dbReference type="Proteomes" id="UP000197781">
    <property type="component" value="Chromosome"/>
</dbReference>
<evidence type="ECO:0000259" key="1">
    <source>
        <dbReference type="Pfam" id="PF16244"/>
    </source>
</evidence>
<gene>
    <name evidence="2" type="ORF">BP422_19450</name>
</gene>
<evidence type="ECO:0000313" key="2">
    <source>
        <dbReference type="EMBL" id="ASJ57609.1"/>
    </source>
</evidence>
<dbReference type="KEGG" id="bfm:BP422_19450"/>
<name>A0A220MSA5_9BACL</name>